<dbReference type="Gene3D" id="3.10.28.10">
    <property type="entry name" value="Homing endonucleases"/>
    <property type="match status" value="1"/>
</dbReference>
<comment type="caution">
    <text evidence="2">The sequence shown here is derived from an EMBL/GenBank/DDBJ whole genome shotgun (WGS) entry which is preliminary data.</text>
</comment>
<feature type="domain" description="Homing endonuclease LAGLIDADG" evidence="1">
    <location>
        <begin position="18"/>
        <end position="102"/>
    </location>
</feature>
<evidence type="ECO:0000259" key="1">
    <source>
        <dbReference type="Pfam" id="PF00961"/>
    </source>
</evidence>
<keyword evidence="3" id="KW-1185">Reference proteome</keyword>
<dbReference type="Pfam" id="PF00961">
    <property type="entry name" value="LAGLIDADG_1"/>
    <property type="match status" value="1"/>
</dbReference>
<proteinExistence type="predicted"/>
<organism evidence="2 3">
    <name type="scientific">Pseudohalioglobus sediminis</name>
    <dbReference type="NCBI Taxonomy" id="2606449"/>
    <lineage>
        <taxon>Bacteria</taxon>
        <taxon>Pseudomonadati</taxon>
        <taxon>Pseudomonadota</taxon>
        <taxon>Gammaproteobacteria</taxon>
        <taxon>Cellvibrionales</taxon>
        <taxon>Halieaceae</taxon>
        <taxon>Pseudohalioglobus</taxon>
    </lineage>
</organism>
<dbReference type="Proteomes" id="UP000323708">
    <property type="component" value="Unassembled WGS sequence"/>
</dbReference>
<evidence type="ECO:0000313" key="3">
    <source>
        <dbReference type="Proteomes" id="UP000323708"/>
    </source>
</evidence>
<dbReference type="AlphaFoldDB" id="A0A5B0WQ19"/>
<evidence type="ECO:0000313" key="2">
    <source>
        <dbReference type="EMBL" id="KAA1189112.1"/>
    </source>
</evidence>
<sequence length="150" mass="17045">MPAYRVANKLSIAEAAYIAGLVDGEGSITLTRKHRNENRHLGLTISSTELQLLQFVIDAAGVGKISNKRASKPGHSHSFAYGVYNRQALQLIEQIHPHLLSYKAERCALVLSEYLRLTPRNGKYSPQLMKERKHFESRFLDIKPNNFKRE</sequence>
<dbReference type="SUPFAM" id="SSF55608">
    <property type="entry name" value="Homing endonucleases"/>
    <property type="match status" value="1"/>
</dbReference>
<dbReference type="RefSeq" id="WP_149612410.1">
    <property type="nucleotide sequence ID" value="NZ_VTUX01000008.1"/>
</dbReference>
<dbReference type="EMBL" id="VTUX01000008">
    <property type="protein sequence ID" value="KAA1189112.1"/>
    <property type="molecule type" value="Genomic_DNA"/>
</dbReference>
<dbReference type="InterPro" id="IPR027434">
    <property type="entry name" value="Homing_endonucl"/>
</dbReference>
<name>A0A5B0WQ19_9GAMM</name>
<reference evidence="2 3" key="1">
    <citation type="submission" date="2019-09" db="EMBL/GenBank/DDBJ databases">
        <authorList>
            <person name="Chen X.-Y."/>
        </authorList>
    </citation>
    <scope>NUCLEOTIDE SEQUENCE [LARGE SCALE GENOMIC DNA]</scope>
    <source>
        <strain evidence="2 3">NY5</strain>
    </source>
</reference>
<protein>
    <recommendedName>
        <fullName evidence="1">Homing endonuclease LAGLIDADG domain-containing protein</fullName>
    </recommendedName>
</protein>
<dbReference type="InterPro" id="IPR004860">
    <property type="entry name" value="LAGLIDADG_dom"/>
</dbReference>
<gene>
    <name evidence="2" type="ORF">F0M18_15660</name>
</gene>
<dbReference type="GO" id="GO:0004519">
    <property type="term" value="F:endonuclease activity"/>
    <property type="evidence" value="ECO:0007669"/>
    <property type="project" value="InterPro"/>
</dbReference>
<accession>A0A5B0WQ19</accession>